<feature type="transmembrane region" description="Helical" evidence="2">
    <location>
        <begin position="37"/>
        <end position="64"/>
    </location>
</feature>
<proteinExistence type="predicted"/>
<keyword evidence="4" id="KW-1185">Reference proteome</keyword>
<sequence>MKHALVAYGVVLVVLLMLARQYEAAGWTGVDALDVATALVNALLVVAVAAGLLLAGRLSLAAWARSMQRWHRARSAAAGRVVPDAQIVGVTSWRAGAHPSPAPPALPAPPGPVPGPAPDPARPGRAPLPAQTSPAGFTYVGPSYAHEAPAAPPFPERRGHRI</sequence>
<dbReference type="EMBL" id="OBQI01000004">
    <property type="protein sequence ID" value="SOC50092.1"/>
    <property type="molecule type" value="Genomic_DNA"/>
</dbReference>
<dbReference type="RefSeq" id="WP_097195665.1">
    <property type="nucleotide sequence ID" value="NZ_OBQI01000004.1"/>
</dbReference>
<name>A0A285V7K1_9ACTN</name>
<evidence type="ECO:0000313" key="3">
    <source>
        <dbReference type="EMBL" id="SOC50092.1"/>
    </source>
</evidence>
<feature type="compositionally biased region" description="Pro residues" evidence="1">
    <location>
        <begin position="100"/>
        <end position="121"/>
    </location>
</feature>
<protein>
    <submittedName>
        <fullName evidence="3">Uncharacterized protein</fullName>
    </submittedName>
</protein>
<organism evidence="3 4">
    <name type="scientific">Blastococcus aggregatus</name>
    <dbReference type="NCBI Taxonomy" id="38502"/>
    <lineage>
        <taxon>Bacteria</taxon>
        <taxon>Bacillati</taxon>
        <taxon>Actinomycetota</taxon>
        <taxon>Actinomycetes</taxon>
        <taxon>Geodermatophilales</taxon>
        <taxon>Geodermatophilaceae</taxon>
        <taxon>Blastococcus</taxon>
    </lineage>
</organism>
<gene>
    <name evidence="3" type="ORF">SAMN05660748_2831</name>
</gene>
<keyword evidence="2" id="KW-0472">Membrane</keyword>
<evidence type="ECO:0000256" key="1">
    <source>
        <dbReference type="SAM" id="MobiDB-lite"/>
    </source>
</evidence>
<accession>A0A285V7K1</accession>
<keyword evidence="2" id="KW-0812">Transmembrane</keyword>
<feature type="region of interest" description="Disordered" evidence="1">
    <location>
        <begin position="94"/>
        <end position="162"/>
    </location>
</feature>
<dbReference type="OrthoDB" id="5198729at2"/>
<dbReference type="AlphaFoldDB" id="A0A285V7K1"/>
<evidence type="ECO:0000256" key="2">
    <source>
        <dbReference type="SAM" id="Phobius"/>
    </source>
</evidence>
<evidence type="ECO:0000313" key="4">
    <source>
        <dbReference type="Proteomes" id="UP000219435"/>
    </source>
</evidence>
<keyword evidence="2" id="KW-1133">Transmembrane helix</keyword>
<dbReference type="Proteomes" id="UP000219435">
    <property type="component" value="Unassembled WGS sequence"/>
</dbReference>
<reference evidence="4" key="1">
    <citation type="submission" date="2017-08" db="EMBL/GenBank/DDBJ databases">
        <authorList>
            <person name="Varghese N."/>
            <person name="Submissions S."/>
        </authorList>
    </citation>
    <scope>NUCLEOTIDE SEQUENCE [LARGE SCALE GENOMIC DNA]</scope>
    <source>
        <strain evidence="4">DSM 4725</strain>
    </source>
</reference>